<dbReference type="Pfam" id="PF04184">
    <property type="entry name" value="ST7"/>
    <property type="match status" value="1"/>
</dbReference>
<evidence type="ECO:0000256" key="3">
    <source>
        <dbReference type="ARBA" id="ARBA00022692"/>
    </source>
</evidence>
<evidence type="ECO:0000256" key="6">
    <source>
        <dbReference type="ARBA" id="ARBA00040270"/>
    </source>
</evidence>
<dbReference type="GO" id="GO:0016020">
    <property type="term" value="C:membrane"/>
    <property type="evidence" value="ECO:0007669"/>
    <property type="project" value="UniProtKB-SubCell"/>
</dbReference>
<organism evidence="7 8">
    <name type="scientific">Caligus rogercresseyi</name>
    <name type="common">Sea louse</name>
    <dbReference type="NCBI Taxonomy" id="217165"/>
    <lineage>
        <taxon>Eukaryota</taxon>
        <taxon>Metazoa</taxon>
        <taxon>Ecdysozoa</taxon>
        <taxon>Arthropoda</taxon>
        <taxon>Crustacea</taxon>
        <taxon>Multicrustacea</taxon>
        <taxon>Hexanauplia</taxon>
        <taxon>Copepoda</taxon>
        <taxon>Siphonostomatoida</taxon>
        <taxon>Caligidae</taxon>
        <taxon>Caligus</taxon>
    </lineage>
</organism>
<gene>
    <name evidence="7" type="ORF">FKW44_023593</name>
</gene>
<dbReference type="EMBL" id="CP045907">
    <property type="protein sequence ID" value="QQP35386.1"/>
    <property type="molecule type" value="Genomic_DNA"/>
</dbReference>
<dbReference type="InterPro" id="IPR007311">
    <property type="entry name" value="ST7"/>
</dbReference>
<proteinExistence type="inferred from homology"/>
<feature type="non-terminal residue" evidence="7">
    <location>
        <position position="61"/>
    </location>
</feature>
<evidence type="ECO:0000256" key="4">
    <source>
        <dbReference type="ARBA" id="ARBA00022989"/>
    </source>
</evidence>
<comment type="similarity">
    <text evidence="2">Belongs to the ST7 family.</text>
</comment>
<evidence type="ECO:0000256" key="5">
    <source>
        <dbReference type="ARBA" id="ARBA00023136"/>
    </source>
</evidence>
<keyword evidence="3" id="KW-0812">Transmembrane</keyword>
<keyword evidence="8" id="KW-1185">Reference proteome</keyword>
<sequence length="61" mass="6962">MQTAWRERNPEARIKAAKEAIASNPECATGYILLAEEEATDIVEAEAKFREAYRIAEQNHR</sequence>
<evidence type="ECO:0000256" key="1">
    <source>
        <dbReference type="ARBA" id="ARBA00004141"/>
    </source>
</evidence>
<evidence type="ECO:0000313" key="7">
    <source>
        <dbReference type="EMBL" id="QQP35386.1"/>
    </source>
</evidence>
<dbReference type="Proteomes" id="UP000595437">
    <property type="component" value="Chromosome 18"/>
</dbReference>
<dbReference type="OrthoDB" id="5914722at2759"/>
<keyword evidence="4" id="KW-1133">Transmembrane helix</keyword>
<evidence type="ECO:0000313" key="8">
    <source>
        <dbReference type="Proteomes" id="UP000595437"/>
    </source>
</evidence>
<dbReference type="PANTHER" id="PTHR12745">
    <property type="entry name" value="SUPPRESSION OF TUMORIGENICITY 7"/>
    <property type="match status" value="1"/>
</dbReference>
<evidence type="ECO:0000256" key="2">
    <source>
        <dbReference type="ARBA" id="ARBA00009751"/>
    </source>
</evidence>
<dbReference type="AlphaFoldDB" id="A0A7T8GPT7"/>
<dbReference type="PANTHER" id="PTHR12745:SF6">
    <property type="entry name" value="PROTEIN ST7 HOMOLOG"/>
    <property type="match status" value="1"/>
</dbReference>
<accession>A0A7T8GPT7</accession>
<protein>
    <recommendedName>
        <fullName evidence="6">Protein ST7 homolog</fullName>
    </recommendedName>
</protein>
<reference evidence="8" key="1">
    <citation type="submission" date="2021-01" db="EMBL/GenBank/DDBJ databases">
        <title>Caligus Genome Assembly.</title>
        <authorList>
            <person name="Gallardo-Escarate C."/>
        </authorList>
    </citation>
    <scope>NUCLEOTIDE SEQUENCE [LARGE SCALE GENOMIC DNA]</scope>
</reference>
<name>A0A7T8GPT7_CALRO</name>
<keyword evidence="5" id="KW-0472">Membrane</keyword>
<comment type="subcellular location">
    <subcellularLocation>
        <location evidence="1">Membrane</location>
        <topology evidence="1">Multi-pass membrane protein</topology>
    </subcellularLocation>
</comment>